<organism evidence="3 4">
    <name type="scientific">Actinoallomurus vinaceus</name>
    <dbReference type="NCBI Taxonomy" id="1080074"/>
    <lineage>
        <taxon>Bacteria</taxon>
        <taxon>Bacillati</taxon>
        <taxon>Actinomycetota</taxon>
        <taxon>Actinomycetes</taxon>
        <taxon>Streptosporangiales</taxon>
        <taxon>Thermomonosporaceae</taxon>
        <taxon>Actinoallomurus</taxon>
    </lineage>
</organism>
<evidence type="ECO:0000313" key="4">
    <source>
        <dbReference type="Proteomes" id="UP001501442"/>
    </source>
</evidence>
<dbReference type="Pfam" id="PF13349">
    <property type="entry name" value="DUF4097"/>
    <property type="match status" value="1"/>
</dbReference>
<dbReference type="InterPro" id="IPR025164">
    <property type="entry name" value="Toastrack_DUF4097"/>
</dbReference>
<gene>
    <name evidence="3" type="ORF">GCM10023196_075200</name>
</gene>
<reference evidence="4" key="1">
    <citation type="journal article" date="2019" name="Int. J. Syst. Evol. Microbiol.">
        <title>The Global Catalogue of Microorganisms (GCM) 10K type strain sequencing project: providing services to taxonomists for standard genome sequencing and annotation.</title>
        <authorList>
            <consortium name="The Broad Institute Genomics Platform"/>
            <consortium name="The Broad Institute Genome Sequencing Center for Infectious Disease"/>
            <person name="Wu L."/>
            <person name="Ma J."/>
        </authorList>
    </citation>
    <scope>NUCLEOTIDE SEQUENCE [LARGE SCALE GENOMIC DNA]</scope>
    <source>
        <strain evidence="4">JCM 17939</strain>
    </source>
</reference>
<keyword evidence="4" id="KW-1185">Reference proteome</keyword>
<evidence type="ECO:0000259" key="2">
    <source>
        <dbReference type="Pfam" id="PF13349"/>
    </source>
</evidence>
<evidence type="ECO:0000256" key="1">
    <source>
        <dbReference type="SAM" id="MobiDB-lite"/>
    </source>
</evidence>
<evidence type="ECO:0000313" key="3">
    <source>
        <dbReference type="EMBL" id="GAA4634285.1"/>
    </source>
</evidence>
<name>A0ABP8ULP8_9ACTN</name>
<feature type="region of interest" description="Disordered" evidence="1">
    <location>
        <begin position="223"/>
        <end position="242"/>
    </location>
</feature>
<dbReference type="RefSeq" id="WP_345437258.1">
    <property type="nucleotide sequence ID" value="NZ_BAABHK010000013.1"/>
</dbReference>
<proteinExistence type="predicted"/>
<dbReference type="Proteomes" id="UP001501442">
    <property type="component" value="Unassembled WGS sequence"/>
</dbReference>
<dbReference type="EMBL" id="BAABHK010000013">
    <property type="protein sequence ID" value="GAA4634285.1"/>
    <property type="molecule type" value="Genomic_DNA"/>
</dbReference>
<sequence>MRKRGLALALLAVTALPGCGVGVHFAGYRHELTADADVSGPVKALDVNEDSGRVTITTGGSGVKIHRTVHYQDGTPHPGQRLDNGTLTFTKGCSRCSVDYELAVPASVTVRARSDSGTLDISGVATADAESDSGSVKVRSVKGAVRAHSDSGSVTAEDLGGTLDIASESGSVRAIGLRSTTVRASSDSGSLRLEFAAAPTNVRATTDSGSLHVTVPGGPYNVEANSDSGTRKISAVPHDPSAPRRLYLRTDSGSLTAERA</sequence>
<protein>
    <submittedName>
        <fullName evidence="3">DUF4097 family beta strand repeat-containing protein</fullName>
    </submittedName>
</protein>
<comment type="caution">
    <text evidence="3">The sequence shown here is derived from an EMBL/GenBank/DDBJ whole genome shotgun (WGS) entry which is preliminary data.</text>
</comment>
<accession>A0ABP8ULP8</accession>
<feature type="domain" description="DUF4097" evidence="2">
    <location>
        <begin position="102"/>
        <end position="235"/>
    </location>
</feature>